<accession>A0A2S6GK30</accession>
<organism evidence="1 2">
    <name type="scientific">Actinokineospora auranticolor</name>
    <dbReference type="NCBI Taxonomy" id="155976"/>
    <lineage>
        <taxon>Bacteria</taxon>
        <taxon>Bacillati</taxon>
        <taxon>Actinomycetota</taxon>
        <taxon>Actinomycetes</taxon>
        <taxon>Pseudonocardiales</taxon>
        <taxon>Pseudonocardiaceae</taxon>
        <taxon>Actinokineospora</taxon>
    </lineage>
</organism>
<dbReference type="Proteomes" id="UP000239203">
    <property type="component" value="Unassembled WGS sequence"/>
</dbReference>
<reference evidence="1 2" key="1">
    <citation type="submission" date="2018-02" db="EMBL/GenBank/DDBJ databases">
        <title>Genomic Encyclopedia of Archaeal and Bacterial Type Strains, Phase II (KMG-II): from individual species to whole genera.</title>
        <authorList>
            <person name="Goeker M."/>
        </authorList>
    </citation>
    <scope>NUCLEOTIDE SEQUENCE [LARGE SCALE GENOMIC DNA]</scope>
    <source>
        <strain evidence="1 2">YU 961-1</strain>
    </source>
</reference>
<dbReference type="AlphaFoldDB" id="A0A2S6GK30"/>
<evidence type="ECO:0000313" key="2">
    <source>
        <dbReference type="Proteomes" id="UP000239203"/>
    </source>
</evidence>
<protein>
    <submittedName>
        <fullName evidence="1">Uncharacterized protein</fullName>
    </submittedName>
</protein>
<comment type="caution">
    <text evidence="1">The sequence shown here is derived from an EMBL/GenBank/DDBJ whole genome shotgun (WGS) entry which is preliminary data.</text>
</comment>
<name>A0A2S6GK30_9PSEU</name>
<dbReference type="RefSeq" id="WP_104481005.1">
    <property type="nucleotide sequence ID" value="NZ_CP154825.1"/>
</dbReference>
<dbReference type="EMBL" id="PTIX01000013">
    <property type="protein sequence ID" value="PPK65569.1"/>
    <property type="molecule type" value="Genomic_DNA"/>
</dbReference>
<evidence type="ECO:0000313" key="1">
    <source>
        <dbReference type="EMBL" id="PPK65569.1"/>
    </source>
</evidence>
<gene>
    <name evidence="1" type="ORF">CLV40_11353</name>
</gene>
<sequence>MESSHLSRLAQMDTDGLLELLASQVSPQVTPGEPERRRKFAEVWFENRKRQIRGVLCADGKSKLAGLDDAGDKSALVGAVADLLAAHFSGPVVFTIAALSVRVGLTRLCAGGDE</sequence>
<keyword evidence="2" id="KW-1185">Reference proteome</keyword>
<proteinExistence type="predicted"/>